<feature type="transmembrane region" description="Helical" evidence="5">
    <location>
        <begin position="6"/>
        <end position="26"/>
    </location>
</feature>
<dbReference type="InterPro" id="IPR012879">
    <property type="entry name" value="CCDC47"/>
</dbReference>
<evidence type="ECO:0000313" key="6">
    <source>
        <dbReference type="EMBL" id="CAG9329126.1"/>
    </source>
</evidence>
<dbReference type="GO" id="GO:0005783">
    <property type="term" value="C:endoplasmic reticulum"/>
    <property type="evidence" value="ECO:0007669"/>
    <property type="project" value="InterPro"/>
</dbReference>
<gene>
    <name evidence="6" type="ORF">BSTOLATCC_MIC47956</name>
</gene>
<accession>A0AAU9JX37</accession>
<evidence type="ECO:0000256" key="1">
    <source>
        <dbReference type="ARBA" id="ARBA00004167"/>
    </source>
</evidence>
<comment type="caution">
    <text evidence="6">The sequence shown here is derived from an EMBL/GenBank/DDBJ whole genome shotgun (WGS) entry which is preliminary data.</text>
</comment>
<dbReference type="PANTHER" id="PTHR12883:SF0">
    <property type="entry name" value="PAT COMPLEX SUBUNIT CCDC47"/>
    <property type="match status" value="1"/>
</dbReference>
<dbReference type="Proteomes" id="UP001162131">
    <property type="component" value="Unassembled WGS sequence"/>
</dbReference>
<evidence type="ECO:0000256" key="5">
    <source>
        <dbReference type="SAM" id="Phobius"/>
    </source>
</evidence>
<dbReference type="PANTHER" id="PTHR12883">
    <property type="entry name" value="ADIPOCYTE-SPECIFIC PROTEIN 4-RELATED"/>
    <property type="match status" value="1"/>
</dbReference>
<dbReference type="GO" id="GO:0032469">
    <property type="term" value="P:endoplasmic reticulum calcium ion homeostasis"/>
    <property type="evidence" value="ECO:0007669"/>
    <property type="project" value="InterPro"/>
</dbReference>
<evidence type="ECO:0000256" key="3">
    <source>
        <dbReference type="ARBA" id="ARBA00022989"/>
    </source>
</evidence>
<proteinExistence type="predicted"/>
<comment type="subcellular location">
    <subcellularLocation>
        <location evidence="1">Membrane</location>
        <topology evidence="1">Single-pass membrane protein</topology>
    </subcellularLocation>
</comment>
<dbReference type="GO" id="GO:0016020">
    <property type="term" value="C:membrane"/>
    <property type="evidence" value="ECO:0007669"/>
    <property type="project" value="UniProtKB-SubCell"/>
</dbReference>
<sequence>MEFSFTFSQVVPIIVAILAIFIYFFGKNRNKLIAHKWANTLEPFLKENFTNIGEFAGAEYLKQYTNQIFRIMASGRKSCLYFVSIIELTRRHNIIYATIGRFFSSETDRFAFEIVVNVNPPSPVIFALLKNIHKKKIFKEYDDLRILAQERPKYTMPNGFVIMSENDESASWILTNEILHYIEVLAPIIEMIYITDLEILPVKAPLTLRCNFLLPHNSQNKVNSQQIELAGKFALALADRLSLFRISNQARELCLKSRSNLRPKSE</sequence>
<reference evidence="6" key="1">
    <citation type="submission" date="2021-09" db="EMBL/GenBank/DDBJ databases">
        <authorList>
            <consortium name="AG Swart"/>
            <person name="Singh M."/>
            <person name="Singh A."/>
            <person name="Seah K."/>
            <person name="Emmerich C."/>
        </authorList>
    </citation>
    <scope>NUCLEOTIDE SEQUENCE</scope>
    <source>
        <strain evidence="6">ATCC30299</strain>
    </source>
</reference>
<keyword evidence="3 5" id="KW-1133">Transmembrane helix</keyword>
<organism evidence="6 7">
    <name type="scientific">Blepharisma stoltei</name>
    <dbReference type="NCBI Taxonomy" id="1481888"/>
    <lineage>
        <taxon>Eukaryota</taxon>
        <taxon>Sar</taxon>
        <taxon>Alveolata</taxon>
        <taxon>Ciliophora</taxon>
        <taxon>Postciliodesmatophora</taxon>
        <taxon>Heterotrichea</taxon>
        <taxon>Heterotrichida</taxon>
        <taxon>Blepharismidae</taxon>
        <taxon>Blepharisma</taxon>
    </lineage>
</organism>
<protein>
    <submittedName>
        <fullName evidence="6">Uncharacterized protein</fullName>
    </submittedName>
</protein>
<keyword evidence="7" id="KW-1185">Reference proteome</keyword>
<evidence type="ECO:0000256" key="4">
    <source>
        <dbReference type="ARBA" id="ARBA00023136"/>
    </source>
</evidence>
<dbReference type="EMBL" id="CAJZBQ010000047">
    <property type="protein sequence ID" value="CAG9329126.1"/>
    <property type="molecule type" value="Genomic_DNA"/>
</dbReference>
<dbReference type="AlphaFoldDB" id="A0AAU9JX37"/>
<keyword evidence="4 5" id="KW-0472">Membrane</keyword>
<evidence type="ECO:0000256" key="2">
    <source>
        <dbReference type="ARBA" id="ARBA00022692"/>
    </source>
</evidence>
<dbReference type="Pfam" id="PF07946">
    <property type="entry name" value="CCDC47"/>
    <property type="match status" value="1"/>
</dbReference>
<name>A0AAU9JX37_9CILI</name>
<dbReference type="GO" id="GO:0005509">
    <property type="term" value="F:calcium ion binding"/>
    <property type="evidence" value="ECO:0007669"/>
    <property type="project" value="InterPro"/>
</dbReference>
<evidence type="ECO:0000313" key="7">
    <source>
        <dbReference type="Proteomes" id="UP001162131"/>
    </source>
</evidence>
<keyword evidence="2 5" id="KW-0812">Transmembrane</keyword>